<dbReference type="InterPro" id="IPR015655">
    <property type="entry name" value="PP2C"/>
</dbReference>
<evidence type="ECO:0000259" key="2">
    <source>
        <dbReference type="PROSITE" id="PS51746"/>
    </source>
</evidence>
<proteinExistence type="predicted"/>
<evidence type="ECO:0000313" key="4">
    <source>
        <dbReference type="Proteomes" id="UP001363151"/>
    </source>
</evidence>
<dbReference type="EMBL" id="JBBJCI010000141">
    <property type="protein sequence ID" value="KAK7242689.1"/>
    <property type="molecule type" value="Genomic_DNA"/>
</dbReference>
<dbReference type="Pfam" id="PF00481">
    <property type="entry name" value="PP2C"/>
    <property type="match status" value="1"/>
</dbReference>
<reference evidence="3 4" key="1">
    <citation type="submission" date="2024-03" db="EMBL/GenBank/DDBJ databases">
        <title>Aureococcus anophagefferens CCMP1851 and Kratosvirus quantuckense: Draft genome of a second virus-susceptible host strain in the model system.</title>
        <authorList>
            <person name="Chase E."/>
            <person name="Truchon A.R."/>
            <person name="Schepens W."/>
            <person name="Wilhelm S.W."/>
        </authorList>
    </citation>
    <scope>NUCLEOTIDE SEQUENCE [LARGE SCALE GENOMIC DNA]</scope>
    <source>
        <strain evidence="3 4">CCMP1851</strain>
    </source>
</reference>
<dbReference type="Gene3D" id="3.60.40.10">
    <property type="entry name" value="PPM-type phosphatase domain"/>
    <property type="match status" value="1"/>
</dbReference>
<feature type="region of interest" description="Disordered" evidence="1">
    <location>
        <begin position="1"/>
        <end position="20"/>
    </location>
</feature>
<name>A0ABR1G235_AURAN</name>
<dbReference type="SMART" id="SM00332">
    <property type="entry name" value="PP2Cc"/>
    <property type="match status" value="1"/>
</dbReference>
<protein>
    <submittedName>
        <fullName evidence="3">Protein serine/threonine phosphatase</fullName>
    </submittedName>
</protein>
<sequence length="291" mass="31972">MGAAMSAKAPQNRQTGGAYTDGDSKAYREAFTEEVCDALYLKAPRLVKRLQRVPTRDVRLAGRACKYSAVLMRGVYPWDPTKPCQDSFFVNESMVVDGLASHWFAVMDGHGPDGDGCAHFIRDNLEKVARKLHKKHPDWSWADVLSNSYETVNAMLHRSDRVSSVDSGSTLVSVCIRRDVCYCANVGDSRAIIGTLDRSTGRCVAKPLSSDQTPYRKDERERLRECGARVLTIDQLQGRAPLTDDYICALGDEIDEGGDPPRVFLMDDDVPGTAFSPARHSTAGSGGPDHT</sequence>
<feature type="domain" description="PPM-type phosphatase" evidence="2">
    <location>
        <begin position="66"/>
        <end position="291"/>
    </location>
</feature>
<keyword evidence="4" id="KW-1185">Reference proteome</keyword>
<dbReference type="Proteomes" id="UP001363151">
    <property type="component" value="Unassembled WGS sequence"/>
</dbReference>
<dbReference type="InterPro" id="IPR036457">
    <property type="entry name" value="PPM-type-like_dom_sf"/>
</dbReference>
<accession>A0ABR1G235</accession>
<evidence type="ECO:0000313" key="3">
    <source>
        <dbReference type="EMBL" id="KAK7242689.1"/>
    </source>
</evidence>
<gene>
    <name evidence="3" type="ORF">SO694_00016345</name>
</gene>
<dbReference type="PANTHER" id="PTHR47992">
    <property type="entry name" value="PROTEIN PHOSPHATASE"/>
    <property type="match status" value="1"/>
</dbReference>
<evidence type="ECO:0000256" key="1">
    <source>
        <dbReference type="SAM" id="MobiDB-lite"/>
    </source>
</evidence>
<organism evidence="3 4">
    <name type="scientific">Aureococcus anophagefferens</name>
    <name type="common">Harmful bloom alga</name>
    <dbReference type="NCBI Taxonomy" id="44056"/>
    <lineage>
        <taxon>Eukaryota</taxon>
        <taxon>Sar</taxon>
        <taxon>Stramenopiles</taxon>
        <taxon>Ochrophyta</taxon>
        <taxon>Pelagophyceae</taxon>
        <taxon>Pelagomonadales</taxon>
        <taxon>Pelagomonadaceae</taxon>
        <taxon>Aureococcus</taxon>
    </lineage>
</organism>
<feature type="region of interest" description="Disordered" evidence="1">
    <location>
        <begin position="266"/>
        <end position="291"/>
    </location>
</feature>
<dbReference type="PROSITE" id="PS51746">
    <property type="entry name" value="PPM_2"/>
    <property type="match status" value="1"/>
</dbReference>
<dbReference type="CDD" id="cd00143">
    <property type="entry name" value="PP2Cc"/>
    <property type="match status" value="1"/>
</dbReference>
<comment type="caution">
    <text evidence="3">The sequence shown here is derived from an EMBL/GenBank/DDBJ whole genome shotgun (WGS) entry which is preliminary data.</text>
</comment>
<dbReference type="SUPFAM" id="SSF81606">
    <property type="entry name" value="PP2C-like"/>
    <property type="match status" value="1"/>
</dbReference>
<dbReference type="InterPro" id="IPR001932">
    <property type="entry name" value="PPM-type_phosphatase-like_dom"/>
</dbReference>